<name>A0ABY2SL12_9HYPH</name>
<feature type="transmembrane region" description="Helical" evidence="4">
    <location>
        <begin position="328"/>
        <end position="347"/>
    </location>
</feature>
<evidence type="ECO:0000256" key="2">
    <source>
        <dbReference type="ARBA" id="ARBA00022989"/>
    </source>
</evidence>
<feature type="transmembrane region" description="Helical" evidence="4">
    <location>
        <begin position="295"/>
        <end position="316"/>
    </location>
</feature>
<sequence length="380" mass="42083">MRLSTYLFGKEHISINLCFLFNAMGTNLLMPLALLYLAGTSLSTQEFIYLGTVKFWAHAVFYFFVVPWICRFNIKKTIGFALFIKFISLAIFFYGSNFTVCLVVMLVNGLAASIFSTASKFYIRATSENISESFSVRMTLNNTGAAISPLIISALVFFNMTFTTALIALLFFFMVGALAAVGLKRCERTQEPPAMARQLTGVLSRESALVATLSIAFAMLYYTFETIVPLELVKLELKGLVGPVMLLNTVVIILCQIPLYRFITLKVGVINAMMLFTAICIGFFLPYHFHWVDWPGLLLIVLGVTFLEIFYGAGIETVIASAESEPKVALLDGISSLAIAIGSAMAAMVYGRFLMFLPLVITLLALSFYFTRSRIPKACV</sequence>
<dbReference type="RefSeq" id="WP_136990234.1">
    <property type="nucleotide sequence ID" value="NZ_SZPQ01000015.1"/>
</dbReference>
<evidence type="ECO:0000256" key="3">
    <source>
        <dbReference type="ARBA" id="ARBA00023136"/>
    </source>
</evidence>
<keyword evidence="3 4" id="KW-0472">Membrane</keyword>
<feature type="transmembrane region" description="Helical" evidence="4">
    <location>
        <begin position="353"/>
        <end position="371"/>
    </location>
</feature>
<keyword evidence="6" id="KW-1185">Reference proteome</keyword>
<feature type="transmembrane region" description="Helical" evidence="4">
    <location>
        <begin position="244"/>
        <end position="263"/>
    </location>
</feature>
<organism evidence="5 6">
    <name type="scientific">Martelella alba</name>
    <dbReference type="NCBI Taxonomy" id="2590451"/>
    <lineage>
        <taxon>Bacteria</taxon>
        <taxon>Pseudomonadati</taxon>
        <taxon>Pseudomonadota</taxon>
        <taxon>Alphaproteobacteria</taxon>
        <taxon>Hyphomicrobiales</taxon>
        <taxon>Aurantimonadaceae</taxon>
        <taxon>Martelella</taxon>
    </lineage>
</organism>
<gene>
    <name evidence="5" type="ORF">FCN80_11120</name>
</gene>
<dbReference type="Pfam" id="PF07690">
    <property type="entry name" value="MFS_1"/>
    <property type="match status" value="1"/>
</dbReference>
<keyword evidence="1 4" id="KW-0812">Transmembrane</keyword>
<evidence type="ECO:0000313" key="5">
    <source>
        <dbReference type="EMBL" id="TKI06067.1"/>
    </source>
</evidence>
<protein>
    <submittedName>
        <fullName evidence="5">MFS transporter</fullName>
    </submittedName>
</protein>
<dbReference type="InterPro" id="IPR036259">
    <property type="entry name" value="MFS_trans_sf"/>
</dbReference>
<feature type="transmembrane region" description="Helical" evidence="4">
    <location>
        <begin position="207"/>
        <end position="224"/>
    </location>
</feature>
<evidence type="ECO:0000256" key="1">
    <source>
        <dbReference type="ARBA" id="ARBA00022692"/>
    </source>
</evidence>
<reference evidence="5 6" key="1">
    <citation type="submission" date="2019-04" db="EMBL/GenBank/DDBJ databases">
        <authorList>
            <person name="Li M."/>
            <person name="Gao C."/>
        </authorList>
    </citation>
    <scope>NUCLEOTIDE SEQUENCE [LARGE SCALE GENOMIC DNA]</scope>
    <source>
        <strain evidence="5 6">BGMRC 2031</strain>
    </source>
</reference>
<feature type="transmembrane region" description="Helical" evidence="4">
    <location>
        <begin position="47"/>
        <end position="70"/>
    </location>
</feature>
<dbReference type="EMBL" id="SZPQ01000015">
    <property type="protein sequence ID" value="TKI06067.1"/>
    <property type="molecule type" value="Genomic_DNA"/>
</dbReference>
<dbReference type="Proteomes" id="UP000305202">
    <property type="component" value="Unassembled WGS sequence"/>
</dbReference>
<accession>A0ABY2SL12</accession>
<comment type="caution">
    <text evidence="5">The sequence shown here is derived from an EMBL/GenBank/DDBJ whole genome shotgun (WGS) entry which is preliminary data.</text>
</comment>
<feature type="transmembrane region" description="Helical" evidence="4">
    <location>
        <begin position="166"/>
        <end position="186"/>
    </location>
</feature>
<proteinExistence type="predicted"/>
<evidence type="ECO:0000313" key="6">
    <source>
        <dbReference type="Proteomes" id="UP000305202"/>
    </source>
</evidence>
<evidence type="ECO:0000256" key="4">
    <source>
        <dbReference type="SAM" id="Phobius"/>
    </source>
</evidence>
<dbReference type="Gene3D" id="1.20.1250.20">
    <property type="entry name" value="MFS general substrate transporter like domains"/>
    <property type="match status" value="1"/>
</dbReference>
<feature type="transmembrane region" description="Helical" evidence="4">
    <location>
        <begin position="12"/>
        <end position="35"/>
    </location>
</feature>
<feature type="transmembrane region" description="Helical" evidence="4">
    <location>
        <begin position="270"/>
        <end position="289"/>
    </location>
</feature>
<dbReference type="SUPFAM" id="SSF103473">
    <property type="entry name" value="MFS general substrate transporter"/>
    <property type="match status" value="1"/>
</dbReference>
<dbReference type="InterPro" id="IPR011701">
    <property type="entry name" value="MFS"/>
</dbReference>
<keyword evidence="2 4" id="KW-1133">Transmembrane helix</keyword>